<proteinExistence type="predicted"/>
<reference evidence="2 3" key="1">
    <citation type="submission" date="2014-10" db="EMBL/GenBank/DDBJ databases">
        <title>Draft genome sequence of the proteorhodopsin-containing marine bacterium Dokdonia donghaensis.</title>
        <authorList>
            <person name="Gomez-Consarnau L."/>
            <person name="Gonzalez J.M."/>
            <person name="Riedel T."/>
            <person name="Jaenicke S."/>
            <person name="Wagner-Doebler I."/>
            <person name="Fuhrman J.A."/>
        </authorList>
    </citation>
    <scope>NUCLEOTIDE SEQUENCE [LARGE SCALE GENOMIC DNA]</scope>
    <source>
        <strain evidence="2 3">DSW-1</strain>
    </source>
</reference>
<feature type="transmembrane region" description="Helical" evidence="1">
    <location>
        <begin position="58"/>
        <end position="84"/>
    </location>
</feature>
<evidence type="ECO:0000256" key="1">
    <source>
        <dbReference type="SAM" id="Phobius"/>
    </source>
</evidence>
<dbReference type="OrthoDB" id="8690194at2"/>
<dbReference type="AlphaFoldDB" id="A0A0A2GZ54"/>
<evidence type="ECO:0000313" key="3">
    <source>
        <dbReference type="Proteomes" id="UP000030140"/>
    </source>
</evidence>
<evidence type="ECO:0000313" key="2">
    <source>
        <dbReference type="EMBL" id="KGO07808.1"/>
    </source>
</evidence>
<feature type="transmembrane region" description="Helical" evidence="1">
    <location>
        <begin position="12"/>
        <end position="38"/>
    </location>
</feature>
<dbReference type="EMBL" id="JSAQ01000001">
    <property type="protein sequence ID" value="KGO07808.1"/>
    <property type="molecule type" value="Genomic_DNA"/>
</dbReference>
<sequence length="118" mass="13508">MLKYWKSLSFTTRFSIIAAIVTCALGLLSMGALGAALYYTVYFLFTSYPSFSSWTGDWIWPAVISAGMFWSLGFIWAGLAAHFVKKIIAYPLLRNILYIIICWLWAVTVWYIILSVHF</sequence>
<gene>
    <name evidence="2" type="ORF">NV36_13840</name>
</gene>
<dbReference type="Proteomes" id="UP000030140">
    <property type="component" value="Unassembled WGS sequence"/>
</dbReference>
<keyword evidence="3" id="KW-1185">Reference proteome</keyword>
<name>A0A0A2GZ54_9FLAO</name>
<keyword evidence="1" id="KW-1133">Transmembrane helix</keyword>
<protein>
    <submittedName>
        <fullName evidence="2">Uncharacterized protein</fullName>
    </submittedName>
</protein>
<accession>A0A0A2GZ54</accession>
<keyword evidence="1" id="KW-0812">Transmembrane</keyword>
<dbReference type="RefSeq" id="WP_035328288.1">
    <property type="nucleotide sequence ID" value="NZ_CP015125.1"/>
</dbReference>
<organism evidence="2 3">
    <name type="scientific">Dokdonia donghaensis DSW-1</name>
    <dbReference type="NCBI Taxonomy" id="1300343"/>
    <lineage>
        <taxon>Bacteria</taxon>
        <taxon>Pseudomonadati</taxon>
        <taxon>Bacteroidota</taxon>
        <taxon>Flavobacteriia</taxon>
        <taxon>Flavobacteriales</taxon>
        <taxon>Flavobacteriaceae</taxon>
        <taxon>Dokdonia</taxon>
    </lineage>
</organism>
<keyword evidence="1" id="KW-0472">Membrane</keyword>
<comment type="caution">
    <text evidence="2">The sequence shown here is derived from an EMBL/GenBank/DDBJ whole genome shotgun (WGS) entry which is preliminary data.</text>
</comment>
<feature type="transmembrane region" description="Helical" evidence="1">
    <location>
        <begin position="96"/>
        <end position="113"/>
    </location>
</feature>